<reference evidence="6 7" key="2">
    <citation type="journal article" date="2019" name="G3 (Bethesda)">
        <title>Hybrid Assembly of the Genome of the Entomopathogenic Nematode Steinernema carpocapsae Identifies the X-Chromosome.</title>
        <authorList>
            <person name="Serra L."/>
            <person name="Macchietto M."/>
            <person name="Macias-Munoz A."/>
            <person name="McGill C.J."/>
            <person name="Rodriguez I.M."/>
            <person name="Rodriguez B."/>
            <person name="Murad R."/>
            <person name="Mortazavi A."/>
        </authorList>
    </citation>
    <scope>NUCLEOTIDE SEQUENCE [LARGE SCALE GENOMIC DNA]</scope>
    <source>
        <strain evidence="6 7">ALL</strain>
    </source>
</reference>
<dbReference type="PRINTS" id="PR00109">
    <property type="entry name" value="TYRKINASE"/>
</dbReference>
<feature type="compositionally biased region" description="Low complexity" evidence="4">
    <location>
        <begin position="419"/>
        <end position="428"/>
    </location>
</feature>
<comment type="catalytic activity">
    <reaction evidence="2">
        <text>L-tyrosyl-[protein] + ATP = O-phospho-L-tyrosyl-[protein] + ADP + H(+)</text>
        <dbReference type="Rhea" id="RHEA:10596"/>
        <dbReference type="Rhea" id="RHEA-COMP:10136"/>
        <dbReference type="Rhea" id="RHEA-COMP:20101"/>
        <dbReference type="ChEBI" id="CHEBI:15378"/>
        <dbReference type="ChEBI" id="CHEBI:30616"/>
        <dbReference type="ChEBI" id="CHEBI:46858"/>
        <dbReference type="ChEBI" id="CHEBI:61978"/>
        <dbReference type="ChEBI" id="CHEBI:456216"/>
        <dbReference type="EC" id="2.7.10.1"/>
    </reaction>
</comment>
<accession>A0A4U5NJT8</accession>
<dbReference type="PANTHER" id="PTHR24416:SF600">
    <property type="entry name" value="PDGF- AND VEGF-RECEPTOR RELATED, ISOFORM J"/>
    <property type="match status" value="1"/>
</dbReference>
<dbReference type="PROSITE" id="PS00109">
    <property type="entry name" value="PROTEIN_KINASE_TYR"/>
    <property type="match status" value="1"/>
</dbReference>
<dbReference type="InterPro" id="IPR008266">
    <property type="entry name" value="Tyr_kinase_AS"/>
</dbReference>
<evidence type="ECO:0000256" key="2">
    <source>
        <dbReference type="ARBA" id="ARBA00051243"/>
    </source>
</evidence>
<dbReference type="InterPro" id="IPR050122">
    <property type="entry name" value="RTK"/>
</dbReference>
<dbReference type="PROSITE" id="PS50011">
    <property type="entry name" value="PROTEIN_KINASE_DOM"/>
    <property type="match status" value="1"/>
</dbReference>
<dbReference type="GO" id="GO:0005524">
    <property type="term" value="F:ATP binding"/>
    <property type="evidence" value="ECO:0007669"/>
    <property type="project" value="UniProtKB-UniRule"/>
</dbReference>
<dbReference type="Pfam" id="PF07714">
    <property type="entry name" value="PK_Tyr_Ser-Thr"/>
    <property type="match status" value="1"/>
</dbReference>
<dbReference type="GO" id="GO:0004714">
    <property type="term" value="F:transmembrane receptor protein tyrosine kinase activity"/>
    <property type="evidence" value="ECO:0007669"/>
    <property type="project" value="UniProtKB-EC"/>
</dbReference>
<comment type="subcellular location">
    <subcellularLocation>
        <location evidence="1">Membrane</location>
        <topology evidence="1">Single-pass membrane protein</topology>
    </subcellularLocation>
</comment>
<dbReference type="PANTHER" id="PTHR24416">
    <property type="entry name" value="TYROSINE-PROTEIN KINASE RECEPTOR"/>
    <property type="match status" value="1"/>
</dbReference>
<dbReference type="Proteomes" id="UP000298663">
    <property type="component" value="Unassembled WGS sequence"/>
</dbReference>
<dbReference type="OrthoDB" id="4062651at2759"/>
<dbReference type="SUPFAM" id="SSF56112">
    <property type="entry name" value="Protein kinase-like (PK-like)"/>
    <property type="match status" value="1"/>
</dbReference>
<evidence type="ECO:0000256" key="3">
    <source>
        <dbReference type="PROSITE-ProRule" id="PRU10141"/>
    </source>
</evidence>
<dbReference type="InterPro" id="IPR017441">
    <property type="entry name" value="Protein_kinase_ATP_BS"/>
</dbReference>
<sequence length="437" mass="49785">MKGIYSGTHNSCRSARFSRRFRIKSLSHFSRADVSDKDIKKPRVATFQTRHRHQLPRVDFLHKPDIRVSARSDHSDPIFWGTLKMNAKQQKELESTDDNKLRDQLADAALMRMKTEGSRLTLEKKPIGSGAGGQVFVGTFKKPPRNIVNVAVKVAEGKREMEGLHTEANFLVQLTSSPYIVNLYAIVAFPPRQLVLERATKSVRQAARNGNLDRYGNKQLIVEQILRALCYIHANEIVHCDVAARNVLVTAFGQNSDFKYKAKLADFGRSSRGPSRRTGLGPVRWMAPECYADPLNPESHNNTYGSDIWGYGVTIWEIHNQGRTPYANRVKDEEVMRFVKAGGRLKKTGFGKDDEQAWRLCQRIFKREKKAGVLTFWRRNSGSDTQNSDNHKMAAQKLLEEELNKRLKVGRPPNPKETQQAQQQQQPPQKKPRASRL</sequence>
<evidence type="ECO:0000256" key="4">
    <source>
        <dbReference type="SAM" id="MobiDB-lite"/>
    </source>
</evidence>
<gene>
    <name evidence="6" type="ORF">L596_016742</name>
</gene>
<dbReference type="PROSITE" id="PS00107">
    <property type="entry name" value="PROTEIN_KINASE_ATP"/>
    <property type="match status" value="1"/>
</dbReference>
<dbReference type="EMBL" id="AZBU02000004">
    <property type="protein sequence ID" value="TKR83094.1"/>
    <property type="molecule type" value="Genomic_DNA"/>
</dbReference>
<feature type="region of interest" description="Disordered" evidence="4">
    <location>
        <begin position="379"/>
        <end position="437"/>
    </location>
</feature>
<dbReference type="GO" id="GO:0005886">
    <property type="term" value="C:plasma membrane"/>
    <property type="evidence" value="ECO:0007669"/>
    <property type="project" value="TreeGrafter"/>
</dbReference>
<keyword evidence="3" id="KW-0547">Nucleotide-binding</keyword>
<dbReference type="GO" id="GO:0043235">
    <property type="term" value="C:receptor complex"/>
    <property type="evidence" value="ECO:0007669"/>
    <property type="project" value="TreeGrafter"/>
</dbReference>
<dbReference type="InterPro" id="IPR011009">
    <property type="entry name" value="Kinase-like_dom_sf"/>
</dbReference>
<evidence type="ECO:0000256" key="1">
    <source>
        <dbReference type="ARBA" id="ARBA00004167"/>
    </source>
</evidence>
<dbReference type="Gene3D" id="1.10.510.10">
    <property type="entry name" value="Transferase(Phosphotransferase) domain 1"/>
    <property type="match status" value="1"/>
</dbReference>
<protein>
    <recommendedName>
        <fullName evidence="5">Protein kinase domain-containing protein</fullName>
    </recommendedName>
</protein>
<keyword evidence="3" id="KW-0067">ATP-binding</keyword>
<dbReference type="Gene3D" id="3.30.200.20">
    <property type="entry name" value="Phosphorylase Kinase, domain 1"/>
    <property type="match status" value="1"/>
</dbReference>
<feature type="compositionally biased region" description="Polar residues" evidence="4">
    <location>
        <begin position="379"/>
        <end position="388"/>
    </location>
</feature>
<evidence type="ECO:0000313" key="6">
    <source>
        <dbReference type="EMBL" id="TKR83094.1"/>
    </source>
</evidence>
<reference evidence="6 7" key="1">
    <citation type="journal article" date="2015" name="Genome Biol.">
        <title>Comparative genomics of Steinernema reveals deeply conserved gene regulatory networks.</title>
        <authorList>
            <person name="Dillman A.R."/>
            <person name="Macchietto M."/>
            <person name="Porter C.F."/>
            <person name="Rogers A."/>
            <person name="Williams B."/>
            <person name="Antoshechkin I."/>
            <person name="Lee M.M."/>
            <person name="Goodwin Z."/>
            <person name="Lu X."/>
            <person name="Lewis E.E."/>
            <person name="Goodrich-Blair H."/>
            <person name="Stock S.P."/>
            <person name="Adams B.J."/>
            <person name="Sternberg P.W."/>
            <person name="Mortazavi A."/>
        </authorList>
    </citation>
    <scope>NUCLEOTIDE SEQUENCE [LARGE SCALE GENOMIC DNA]</scope>
    <source>
        <strain evidence="6 7">ALL</strain>
    </source>
</reference>
<feature type="domain" description="Protein kinase" evidence="5">
    <location>
        <begin position="121"/>
        <end position="437"/>
    </location>
</feature>
<feature type="binding site" evidence="3">
    <location>
        <position position="153"/>
    </location>
    <ligand>
        <name>ATP</name>
        <dbReference type="ChEBI" id="CHEBI:30616"/>
    </ligand>
</feature>
<organism evidence="6 7">
    <name type="scientific">Steinernema carpocapsae</name>
    <name type="common">Entomopathogenic nematode</name>
    <dbReference type="NCBI Taxonomy" id="34508"/>
    <lineage>
        <taxon>Eukaryota</taxon>
        <taxon>Metazoa</taxon>
        <taxon>Ecdysozoa</taxon>
        <taxon>Nematoda</taxon>
        <taxon>Chromadorea</taxon>
        <taxon>Rhabditida</taxon>
        <taxon>Tylenchina</taxon>
        <taxon>Panagrolaimomorpha</taxon>
        <taxon>Strongyloidoidea</taxon>
        <taxon>Steinernematidae</taxon>
        <taxon>Steinernema</taxon>
    </lineage>
</organism>
<comment type="caution">
    <text evidence="6">The sequence shown here is derived from an EMBL/GenBank/DDBJ whole genome shotgun (WGS) entry which is preliminary data.</text>
</comment>
<proteinExistence type="predicted"/>
<keyword evidence="7" id="KW-1185">Reference proteome</keyword>
<dbReference type="GO" id="GO:0007169">
    <property type="term" value="P:cell surface receptor protein tyrosine kinase signaling pathway"/>
    <property type="evidence" value="ECO:0007669"/>
    <property type="project" value="TreeGrafter"/>
</dbReference>
<dbReference type="InterPro" id="IPR001245">
    <property type="entry name" value="Ser-Thr/Tyr_kinase_cat_dom"/>
</dbReference>
<dbReference type="AlphaFoldDB" id="A0A4U5NJT8"/>
<evidence type="ECO:0000259" key="5">
    <source>
        <dbReference type="PROSITE" id="PS50011"/>
    </source>
</evidence>
<name>A0A4U5NJT8_STECR</name>
<evidence type="ECO:0000313" key="7">
    <source>
        <dbReference type="Proteomes" id="UP000298663"/>
    </source>
</evidence>
<dbReference type="InterPro" id="IPR000719">
    <property type="entry name" value="Prot_kinase_dom"/>
</dbReference>